<dbReference type="Gene3D" id="1.10.246.130">
    <property type="match status" value="1"/>
</dbReference>
<accession>A0A4R3VI30</accession>
<keyword evidence="7" id="KW-1185">Reference proteome</keyword>
<name>A0A4R3VI30_ROSSA</name>
<feature type="signal peptide" evidence="5">
    <location>
        <begin position="1"/>
        <end position="22"/>
    </location>
</feature>
<dbReference type="InterPro" id="IPR029055">
    <property type="entry name" value="Ntn_hydrolases_N"/>
</dbReference>
<evidence type="ECO:0000256" key="4">
    <source>
        <dbReference type="ARBA" id="ARBA00023145"/>
    </source>
</evidence>
<keyword evidence="3" id="KW-0378">Hydrolase</keyword>
<dbReference type="PANTHER" id="PTHR43199">
    <property type="entry name" value="GLUTATHIONE HYDROLASE"/>
    <property type="match status" value="1"/>
</dbReference>
<dbReference type="Gene3D" id="3.60.20.40">
    <property type="match status" value="1"/>
</dbReference>
<organism evidence="6 7">
    <name type="scientific">Roseateles saccharophilus</name>
    <name type="common">Pseudomonas saccharophila</name>
    <dbReference type="NCBI Taxonomy" id="304"/>
    <lineage>
        <taxon>Bacteria</taxon>
        <taxon>Pseudomonadati</taxon>
        <taxon>Pseudomonadota</taxon>
        <taxon>Betaproteobacteria</taxon>
        <taxon>Burkholderiales</taxon>
        <taxon>Sphaerotilaceae</taxon>
        <taxon>Roseateles</taxon>
    </lineage>
</organism>
<keyword evidence="4" id="KW-0865">Zymogen</keyword>
<gene>
    <name evidence="6" type="ORF">EV671_100343</name>
</gene>
<sequence>MAAMLRTLTPLLLAAWLAPAAAQTLDQPEAATTRSARQAGLAAPARRFAATAANPLAVDAGIAMLRAGGSAIDATIAMQAVLGLVEPQSSGIAGGAFLLYWDGRQVQAFDGRETAPAAATPAMFLKPDGKPLPMREAIQSGLSTGTPGVLAMLAEAHRQHGRLAWARLFEPAIRLATQGFAISPRLHELVGAEPALRDDPQARAYFFDAAGAPKAVGTVLKNPAYAAVLRAIAQHGAKAFYEGAVAEDIVRRVKGQARPGLLAAADLAGYKPAVRPPLCSEWRRYRVCGFGPPSSGQLTLMQILGLLDTQPAALAARGITADWMHAYAEASKLAFADRAQFIGDPAFVTAPGGDWQSLLAPAYLKQRGALIGAQAMAAAAAGRPGALTQALAPQAEQPEHGTSQVSVVDVQGHAASMTTSVESAFGSKTMSDGGTGLAGGFMLNNQLTDFSLQPAGADGRPVANRVEAGKRPRSSMAPTLVFDHDGKLLMVAGSPGGPVIIHYVAKLLTGALAWGLPVQQAVDLPNFGHFNSGRFYVEPGTLTAEQLTALRARGQQIEETELTSGLQVLMRLDPEHGGGWVGAADPRREGVVRGE</sequence>
<dbReference type="Pfam" id="PF01019">
    <property type="entry name" value="G_glu_transpept"/>
    <property type="match status" value="1"/>
</dbReference>
<dbReference type="GO" id="GO:0016740">
    <property type="term" value="F:transferase activity"/>
    <property type="evidence" value="ECO:0007669"/>
    <property type="project" value="UniProtKB-KW"/>
</dbReference>
<dbReference type="GO" id="GO:0016787">
    <property type="term" value="F:hydrolase activity"/>
    <property type="evidence" value="ECO:0007669"/>
    <property type="project" value="UniProtKB-KW"/>
</dbReference>
<dbReference type="AlphaFoldDB" id="A0A4R3VI30"/>
<feature type="chain" id="PRO_5020640266" evidence="5">
    <location>
        <begin position="23"/>
        <end position="595"/>
    </location>
</feature>
<proteinExistence type="inferred from homology"/>
<dbReference type="Proteomes" id="UP000295110">
    <property type="component" value="Unassembled WGS sequence"/>
</dbReference>
<dbReference type="InterPro" id="IPR051792">
    <property type="entry name" value="GGT_bact"/>
</dbReference>
<dbReference type="InterPro" id="IPR043138">
    <property type="entry name" value="GGT_lsub"/>
</dbReference>
<dbReference type="EMBL" id="SMBU01000003">
    <property type="protein sequence ID" value="TCV03389.1"/>
    <property type="molecule type" value="Genomic_DNA"/>
</dbReference>
<evidence type="ECO:0000313" key="6">
    <source>
        <dbReference type="EMBL" id="TCV03389.1"/>
    </source>
</evidence>
<evidence type="ECO:0000256" key="2">
    <source>
        <dbReference type="ARBA" id="ARBA00022679"/>
    </source>
</evidence>
<dbReference type="PANTHER" id="PTHR43199:SF1">
    <property type="entry name" value="GLUTATHIONE HYDROLASE PROENZYME"/>
    <property type="match status" value="1"/>
</dbReference>
<evidence type="ECO:0000256" key="1">
    <source>
        <dbReference type="ARBA" id="ARBA00009381"/>
    </source>
</evidence>
<comment type="similarity">
    <text evidence="1">Belongs to the gamma-glutamyltransferase family.</text>
</comment>
<comment type="caution">
    <text evidence="6">The sequence shown here is derived from an EMBL/GenBank/DDBJ whole genome shotgun (WGS) entry which is preliminary data.</text>
</comment>
<keyword evidence="5" id="KW-0732">Signal</keyword>
<evidence type="ECO:0000256" key="5">
    <source>
        <dbReference type="SAM" id="SignalP"/>
    </source>
</evidence>
<dbReference type="InterPro" id="IPR043137">
    <property type="entry name" value="GGT_ssub_C"/>
</dbReference>
<evidence type="ECO:0000256" key="3">
    <source>
        <dbReference type="ARBA" id="ARBA00022801"/>
    </source>
</evidence>
<dbReference type="SUPFAM" id="SSF56235">
    <property type="entry name" value="N-terminal nucleophile aminohydrolases (Ntn hydrolases)"/>
    <property type="match status" value="1"/>
</dbReference>
<reference evidence="6 7" key="1">
    <citation type="submission" date="2019-03" db="EMBL/GenBank/DDBJ databases">
        <title>Genomic Encyclopedia of Type Strains, Phase IV (KMG-IV): sequencing the most valuable type-strain genomes for metagenomic binning, comparative biology and taxonomic classification.</title>
        <authorList>
            <person name="Goeker M."/>
        </authorList>
    </citation>
    <scope>NUCLEOTIDE SEQUENCE [LARGE SCALE GENOMIC DNA]</scope>
    <source>
        <strain evidence="6 7">DSM 654</strain>
    </source>
</reference>
<evidence type="ECO:0000313" key="7">
    <source>
        <dbReference type="Proteomes" id="UP000295110"/>
    </source>
</evidence>
<dbReference type="PRINTS" id="PR01210">
    <property type="entry name" value="GGTRANSPTASE"/>
</dbReference>
<protein>
    <submittedName>
        <fullName evidence="6">Gamma-glutamyltransferase 1</fullName>
    </submittedName>
</protein>
<keyword evidence="2 6" id="KW-0808">Transferase</keyword>